<dbReference type="PANTHER" id="PTHR30480:SF13">
    <property type="entry name" value="BETA-HEXOSAMINIDASE"/>
    <property type="match status" value="1"/>
</dbReference>
<dbReference type="EMBL" id="RBAN01000011">
    <property type="protein sequence ID" value="RKN49775.1"/>
    <property type="molecule type" value="Genomic_DNA"/>
</dbReference>
<evidence type="ECO:0000259" key="9">
    <source>
        <dbReference type="Pfam" id="PF01915"/>
    </source>
</evidence>
<dbReference type="PANTHER" id="PTHR30480">
    <property type="entry name" value="BETA-HEXOSAMINIDASE-RELATED"/>
    <property type="match status" value="1"/>
</dbReference>
<organism evidence="10 11">
    <name type="scientific">Micromonospora costi</name>
    <dbReference type="NCBI Taxonomy" id="1530042"/>
    <lineage>
        <taxon>Bacteria</taxon>
        <taxon>Bacillati</taxon>
        <taxon>Actinomycetota</taxon>
        <taxon>Actinomycetes</taxon>
        <taxon>Micromonosporales</taxon>
        <taxon>Micromonosporaceae</taxon>
        <taxon>Micromonospora</taxon>
    </lineage>
</organism>
<comment type="catalytic activity">
    <reaction evidence="1">
        <text>Hydrolysis of terminal non-reducing N-acetyl-D-hexosamine residues in N-acetyl-beta-D-hexosaminides.</text>
        <dbReference type="EC" id="3.2.1.52"/>
    </reaction>
</comment>
<dbReference type="OrthoDB" id="9805821at2"/>
<dbReference type="GO" id="GO:0009254">
    <property type="term" value="P:peptidoglycan turnover"/>
    <property type="evidence" value="ECO:0007669"/>
    <property type="project" value="TreeGrafter"/>
</dbReference>
<dbReference type="GO" id="GO:0004563">
    <property type="term" value="F:beta-N-acetylhexosaminidase activity"/>
    <property type="evidence" value="ECO:0007669"/>
    <property type="project" value="UniProtKB-EC"/>
</dbReference>
<evidence type="ECO:0000256" key="1">
    <source>
        <dbReference type="ARBA" id="ARBA00001231"/>
    </source>
</evidence>
<dbReference type="PROSITE" id="PS00775">
    <property type="entry name" value="GLYCOSYL_HYDROL_F3"/>
    <property type="match status" value="1"/>
</dbReference>
<dbReference type="AlphaFoldDB" id="A0A3A9ZNL1"/>
<dbReference type="Gene3D" id="3.40.50.1700">
    <property type="entry name" value="Glycoside hydrolase family 3 C-terminal domain"/>
    <property type="match status" value="1"/>
</dbReference>
<evidence type="ECO:0000256" key="5">
    <source>
        <dbReference type="ARBA" id="ARBA00023295"/>
    </source>
</evidence>
<dbReference type="InterPro" id="IPR019800">
    <property type="entry name" value="Glyco_hydro_3_AS"/>
</dbReference>
<dbReference type="PRINTS" id="PR00133">
    <property type="entry name" value="GLHYDRLASE3"/>
</dbReference>
<keyword evidence="5 6" id="KW-0326">Glycosidase</keyword>
<dbReference type="Proteomes" id="UP000279968">
    <property type="component" value="Unassembled WGS sequence"/>
</dbReference>
<evidence type="ECO:0000259" key="8">
    <source>
        <dbReference type="Pfam" id="PF00933"/>
    </source>
</evidence>
<reference evidence="10 11" key="1">
    <citation type="journal article" date="2015" name="Int. J. Syst. Evol. Microbiol.">
        <title>Micromonospora costi sp. nov., isolated from a leaf of Costus speciosus.</title>
        <authorList>
            <person name="Thawai C."/>
        </authorList>
    </citation>
    <scope>NUCLEOTIDE SEQUENCE [LARGE SCALE GENOMIC DNA]</scope>
    <source>
        <strain evidence="10 11">CS1-12</strain>
    </source>
</reference>
<proteinExistence type="inferred from homology"/>
<dbReference type="InterPro" id="IPR036962">
    <property type="entry name" value="Glyco_hydro_3_N_sf"/>
</dbReference>
<dbReference type="FunFam" id="3.20.20.300:FF:000014">
    <property type="entry name" value="Beta-hexosaminidase, lipoprotein"/>
    <property type="match status" value="1"/>
</dbReference>
<dbReference type="RefSeq" id="WP_120783360.1">
    <property type="nucleotide sequence ID" value="NZ_JBHLUP010000005.1"/>
</dbReference>
<gene>
    <name evidence="10" type="ORF">D7193_31715</name>
</gene>
<feature type="signal peptide" evidence="7">
    <location>
        <begin position="1"/>
        <end position="26"/>
    </location>
</feature>
<feature type="chain" id="PRO_5017200387" description="beta-N-acetylhexosaminidase" evidence="7">
    <location>
        <begin position="27"/>
        <end position="611"/>
    </location>
</feature>
<dbReference type="EC" id="3.2.1.52" evidence="3"/>
<comment type="caution">
    <text evidence="10">The sequence shown here is derived from an EMBL/GenBank/DDBJ whole genome shotgun (WGS) entry which is preliminary data.</text>
</comment>
<dbReference type="Pfam" id="PF00933">
    <property type="entry name" value="Glyco_hydro_3"/>
    <property type="match status" value="1"/>
</dbReference>
<dbReference type="InterPro" id="IPR002772">
    <property type="entry name" value="Glyco_hydro_3_C"/>
</dbReference>
<dbReference type="SUPFAM" id="SSF52279">
    <property type="entry name" value="Beta-D-glucan exohydrolase, C-terminal domain"/>
    <property type="match status" value="1"/>
</dbReference>
<evidence type="ECO:0000256" key="6">
    <source>
        <dbReference type="RuleBase" id="RU361161"/>
    </source>
</evidence>
<keyword evidence="7" id="KW-0732">Signal</keyword>
<evidence type="ECO:0000256" key="2">
    <source>
        <dbReference type="ARBA" id="ARBA00005336"/>
    </source>
</evidence>
<dbReference type="GO" id="GO:0005975">
    <property type="term" value="P:carbohydrate metabolic process"/>
    <property type="evidence" value="ECO:0007669"/>
    <property type="project" value="InterPro"/>
</dbReference>
<evidence type="ECO:0000256" key="4">
    <source>
        <dbReference type="ARBA" id="ARBA00022801"/>
    </source>
</evidence>
<dbReference type="InterPro" id="IPR001764">
    <property type="entry name" value="Glyco_hydro_3_N"/>
</dbReference>
<keyword evidence="4 6" id="KW-0378">Hydrolase</keyword>
<name>A0A3A9ZNL1_9ACTN</name>
<accession>A0A3A9ZNL1</accession>
<dbReference type="Pfam" id="PF01915">
    <property type="entry name" value="Glyco_hydro_3_C"/>
    <property type="match status" value="1"/>
</dbReference>
<protein>
    <recommendedName>
        <fullName evidence="3">beta-N-acetylhexosaminidase</fullName>
        <ecNumber evidence="3">3.2.1.52</ecNumber>
    </recommendedName>
</protein>
<dbReference type="Gene3D" id="3.20.20.300">
    <property type="entry name" value="Glycoside hydrolase, family 3, N-terminal domain"/>
    <property type="match status" value="1"/>
</dbReference>
<evidence type="ECO:0000313" key="10">
    <source>
        <dbReference type="EMBL" id="RKN49775.1"/>
    </source>
</evidence>
<dbReference type="InterPro" id="IPR036881">
    <property type="entry name" value="Glyco_hydro_3_C_sf"/>
</dbReference>
<comment type="similarity">
    <text evidence="2 6">Belongs to the glycosyl hydrolase 3 family.</text>
</comment>
<evidence type="ECO:0000313" key="11">
    <source>
        <dbReference type="Proteomes" id="UP000279968"/>
    </source>
</evidence>
<evidence type="ECO:0000256" key="3">
    <source>
        <dbReference type="ARBA" id="ARBA00012663"/>
    </source>
</evidence>
<feature type="domain" description="Glycoside hydrolase family 3 N-terminal" evidence="8">
    <location>
        <begin position="56"/>
        <end position="397"/>
    </location>
</feature>
<keyword evidence="11" id="KW-1185">Reference proteome</keyword>
<evidence type="ECO:0000256" key="7">
    <source>
        <dbReference type="SAM" id="SignalP"/>
    </source>
</evidence>
<dbReference type="InterPro" id="IPR050226">
    <property type="entry name" value="NagZ_Beta-hexosaminidase"/>
</dbReference>
<dbReference type="SUPFAM" id="SSF51445">
    <property type="entry name" value="(Trans)glycosidases"/>
    <property type="match status" value="1"/>
</dbReference>
<feature type="domain" description="Glycoside hydrolase family 3 C-terminal" evidence="9">
    <location>
        <begin position="440"/>
        <end position="598"/>
    </location>
</feature>
<dbReference type="InterPro" id="IPR017853">
    <property type="entry name" value="GH"/>
</dbReference>
<sequence>MKTRLVTASVLLAALGVTAAPPPVSAASLPPVSASSPPAPAGEHGWVTSTLRHMSLEQKVGQLFATYVYGADATAPSAADRAANRAAFGVETPAEVIERYHLGGVCYFSWSHNLNDPGQIATLSNGLQRAALDDGSKGRVPLLISTDQEQGVVLRMPAPAAQFPGAMALGAARSAGAARTAARVTGRELAAVGIRQPYAPIADVNVDPANPVIGVRSFGADPALVAGLTAAQVLGFQDDAGVTAVAKHFPGHGDTGTDSHTNLPVIDHTREEWDRVDAPPFRRAIAAGVESIMTAHIVVPALDPSGDPATLSPRILTGVLRGELGFRGVVVTDALNMAAVRQRYGDERVPVLALKAGADQLLMPPDLRLARDAVLRAVADGELTERRVDESVRRILTMKYRQGLARAPFVDVDEAVRTVGAPAHLAAVTRVTDATLTAVRNDAGLLPLPRADRSVLVTGWDTAAFAPVATVAASFTARGARTTARPATLPSDQAIADTAAAAAAHDLTVVLVNKAWDTEVGDPRASQQRLVAALLATGRPVVVVAVRDPYDIAHLPGVDTYLATYSYTRAAMDTLVRALHGELSPRGRLPVTIPTADGTGVLHPYGHGLTW</sequence>